<evidence type="ECO:0000313" key="2">
    <source>
        <dbReference type="EMBL" id="XDQ11435.1"/>
    </source>
</evidence>
<evidence type="ECO:0000256" key="1">
    <source>
        <dbReference type="SAM" id="MobiDB-lite"/>
    </source>
</evidence>
<feature type="region of interest" description="Disordered" evidence="1">
    <location>
        <begin position="251"/>
        <end position="301"/>
    </location>
</feature>
<protein>
    <recommendedName>
        <fullName evidence="3">Transposase</fullName>
    </recommendedName>
</protein>
<gene>
    <name evidence="2" type="ORF">AB5J55_18070</name>
</gene>
<sequence length="301" mass="33282">MDRDRDVDLDAVADELYGLRPEEFIPTRAARAAAARTSGDRALATEIGKLRRPSLSAWASNLLVRERRSEVEPLLRLGEGLRQAHQDLDGAQLRELGRQQRILIGELSRQAGQLAAQAGHPISDAARHEVESTLHAALADPEAARAWASGRLTKPFSSATDFPAVTAPATARRTPPSPTAESRTRRPTPRDTKADKEHRRRLAQARKAADKAARELRAQEDETATATRQAFAAKKHLDETQQRVTELTAELQHAKTEHQRARTAEQEARNEARTADRRLREVRRRAEGAAGEVEGLEAESP</sequence>
<reference evidence="2" key="1">
    <citation type="submission" date="2024-07" db="EMBL/GenBank/DDBJ databases">
        <authorList>
            <person name="Yu S.T."/>
        </authorList>
    </citation>
    <scope>NUCLEOTIDE SEQUENCE</scope>
    <source>
        <strain evidence="2">R11</strain>
    </source>
</reference>
<feature type="region of interest" description="Disordered" evidence="1">
    <location>
        <begin position="154"/>
        <end position="237"/>
    </location>
</feature>
<feature type="compositionally biased region" description="Basic and acidic residues" evidence="1">
    <location>
        <begin position="182"/>
        <end position="197"/>
    </location>
</feature>
<name>A0AB39N0R5_9ACTN</name>
<dbReference type="AlphaFoldDB" id="A0AB39N0R5"/>
<accession>A0AB39N0R5</accession>
<organism evidence="2">
    <name type="scientific">Streptomyces sp. R11</name>
    <dbReference type="NCBI Taxonomy" id="3238625"/>
    <lineage>
        <taxon>Bacteria</taxon>
        <taxon>Bacillati</taxon>
        <taxon>Actinomycetota</taxon>
        <taxon>Actinomycetes</taxon>
        <taxon>Kitasatosporales</taxon>
        <taxon>Streptomycetaceae</taxon>
        <taxon>Streptomyces</taxon>
    </lineage>
</organism>
<proteinExistence type="predicted"/>
<feature type="compositionally biased region" description="Basic and acidic residues" evidence="1">
    <location>
        <begin position="207"/>
        <end position="220"/>
    </location>
</feature>
<dbReference type="RefSeq" id="WP_369271680.1">
    <property type="nucleotide sequence ID" value="NZ_CP163432.1"/>
</dbReference>
<feature type="compositionally biased region" description="Basic and acidic residues" evidence="1">
    <location>
        <begin position="252"/>
        <end position="287"/>
    </location>
</feature>
<feature type="compositionally biased region" description="Low complexity" evidence="1">
    <location>
        <begin position="163"/>
        <end position="174"/>
    </location>
</feature>
<dbReference type="Gene3D" id="1.20.120.330">
    <property type="entry name" value="Nucleotidyltransferases domain 2"/>
    <property type="match status" value="1"/>
</dbReference>
<evidence type="ECO:0008006" key="3">
    <source>
        <dbReference type="Google" id="ProtNLM"/>
    </source>
</evidence>
<dbReference type="EMBL" id="CP163432">
    <property type="protein sequence ID" value="XDQ11435.1"/>
    <property type="molecule type" value="Genomic_DNA"/>
</dbReference>